<name>A0AAW4JJW0_9ACTN</name>
<accession>A0AAW4JJW0</accession>
<dbReference type="Proteomes" id="UP000669887">
    <property type="component" value="Unassembled WGS sequence"/>
</dbReference>
<organism evidence="1 2">
    <name type="scientific">Micromonospora tulbaghiae</name>
    <dbReference type="NCBI Taxonomy" id="479978"/>
    <lineage>
        <taxon>Bacteria</taxon>
        <taxon>Bacillati</taxon>
        <taxon>Actinomycetota</taxon>
        <taxon>Actinomycetes</taxon>
        <taxon>Micromonosporales</taxon>
        <taxon>Micromonosporaceae</taxon>
        <taxon>Micromonospora</taxon>
    </lineage>
</organism>
<evidence type="ECO:0000313" key="1">
    <source>
        <dbReference type="EMBL" id="MBO4140068.1"/>
    </source>
</evidence>
<dbReference type="AlphaFoldDB" id="A0AAW4JJW0"/>
<dbReference type="EMBL" id="JAGFVQ010000010">
    <property type="protein sequence ID" value="MBO4140068.1"/>
    <property type="molecule type" value="Genomic_DNA"/>
</dbReference>
<comment type="caution">
    <text evidence="1">The sequence shown here is derived from an EMBL/GenBank/DDBJ whole genome shotgun (WGS) entry which is preliminary data.</text>
</comment>
<dbReference type="RefSeq" id="WP_208576778.1">
    <property type="nucleotide sequence ID" value="NZ_JAGFVQ010000010.1"/>
</dbReference>
<reference evidence="1" key="1">
    <citation type="submission" date="2021-03" db="EMBL/GenBank/DDBJ databases">
        <title>X isolated from Micromonospora tulbaghiae.</title>
        <authorList>
            <person name="Stennett H.L."/>
        </authorList>
    </citation>
    <scope>NUCLEOTIDE SEQUENCE</scope>
    <source>
        <strain evidence="1">28M1-20</strain>
    </source>
</reference>
<sequence length="402" mass="45642">MTAESYMSPDGFRLNLNALIQNLRNVTWLLQKRKSNFANFQEWYGAWQDSVKSDPVMGWIVQARNRIVKEADLEIHSEAKVRISLDWTHEFEKTLQFPPRFNTRQILAGILTANAIPPAGTITINRRWVDRGLPEWELLDATSHAYDQIARVIYTTHQEAGVQSCDLPSRQTSCVSSDIKRSMICMDSADENRLLHVDLHSGDRITESRVAFDGDSDELTRRALKKYGGKFDVGSGDAIDRLPGLLKNAKMVLQVDKSHITFAYHLIDDRIVAHLPIAFSDQAAKRLAIQRLAEEARRARANGLIFVGEQWVAFVKPGEDLRHPSVVPARERPDRKEAIAVTGMTKDGRIKQLQSIFERDEQGNITFWPEVEKEYDHVPNFLLPIARVWGIGPFREAPPAAP</sequence>
<gene>
    <name evidence="1" type="ORF">J5U46_07910</name>
</gene>
<evidence type="ECO:0000313" key="2">
    <source>
        <dbReference type="Proteomes" id="UP000669887"/>
    </source>
</evidence>
<protein>
    <submittedName>
        <fullName evidence="1">Uncharacterized protein</fullName>
    </submittedName>
</protein>
<proteinExistence type="predicted"/>